<dbReference type="RefSeq" id="XP_007374160.1">
    <property type="nucleotide sequence ID" value="XM_007374098.1"/>
</dbReference>
<dbReference type="PANTHER" id="PTHR34561:SF1">
    <property type="entry name" value="NADH DEHYDROGENASE [UBIQUINONE] 1 ALPHA SUBCOMPLEX ASSEMBLY FACTOR 8"/>
    <property type="match status" value="1"/>
</dbReference>
<keyword evidence="2" id="KW-1185">Reference proteome</keyword>
<dbReference type="OMA" id="ADYNSVH"/>
<dbReference type="EMBL" id="GL996500">
    <property type="protein sequence ID" value="EGW34576.1"/>
    <property type="molecule type" value="Genomic_DNA"/>
</dbReference>
<protein>
    <recommendedName>
        <fullName evidence="3">IMS import disulfide relay-system CHCH-CHCH-like Cx9C domain-containing protein</fullName>
    </recommendedName>
</protein>
<proteinExistence type="predicted"/>
<organism evidence="2">
    <name type="scientific">Spathaspora passalidarum (strain NRRL Y-27907 / 11-Y1)</name>
    <dbReference type="NCBI Taxonomy" id="619300"/>
    <lineage>
        <taxon>Eukaryota</taxon>
        <taxon>Fungi</taxon>
        <taxon>Dikarya</taxon>
        <taxon>Ascomycota</taxon>
        <taxon>Saccharomycotina</taxon>
        <taxon>Pichiomycetes</taxon>
        <taxon>Debaryomycetaceae</taxon>
        <taxon>Spathaspora</taxon>
    </lineage>
</organism>
<sequence>MSPPNKIRPAKRFIQSSAKCADSGKLYGECILANYTGMTKDRCANEFNKFKACVAKQLGKPF</sequence>
<dbReference type="PANTHER" id="PTHR34561">
    <property type="entry name" value="NADH DEHYDROGENASE [UBIQUINONE] 1 ALPHA SUBCOMPLEX ASSEMBLY FACTOR 8"/>
    <property type="match status" value="1"/>
</dbReference>
<gene>
    <name evidence="1" type="ORF">SPAPADRAFT_60005</name>
</gene>
<dbReference type="HOGENOM" id="CLU_188562_1_1_1"/>
<dbReference type="GO" id="GO:0032981">
    <property type="term" value="P:mitochondrial respiratory chain complex I assembly"/>
    <property type="evidence" value="ECO:0007669"/>
    <property type="project" value="InterPro"/>
</dbReference>
<dbReference type="GeneID" id="18873174"/>
<dbReference type="OrthoDB" id="3821113at2759"/>
<name>G3AJB7_SPAPN</name>
<dbReference type="InParanoid" id="G3AJB7"/>
<evidence type="ECO:0000313" key="1">
    <source>
        <dbReference type="EMBL" id="EGW34576.1"/>
    </source>
</evidence>
<dbReference type="KEGG" id="spaa:SPAPADRAFT_60005"/>
<dbReference type="InterPro" id="IPR034595">
    <property type="entry name" value="NDUFAF8"/>
</dbReference>
<evidence type="ECO:0000313" key="2">
    <source>
        <dbReference type="Proteomes" id="UP000000709"/>
    </source>
</evidence>
<accession>G3AJB7</accession>
<evidence type="ECO:0008006" key="3">
    <source>
        <dbReference type="Google" id="ProtNLM"/>
    </source>
</evidence>
<dbReference type="Proteomes" id="UP000000709">
    <property type="component" value="Unassembled WGS sequence"/>
</dbReference>
<dbReference type="GO" id="GO:0005739">
    <property type="term" value="C:mitochondrion"/>
    <property type="evidence" value="ECO:0007669"/>
    <property type="project" value="InterPro"/>
</dbReference>
<reference evidence="1 2" key="1">
    <citation type="journal article" date="2011" name="Proc. Natl. Acad. Sci. U.S.A.">
        <title>Comparative genomics of xylose-fermenting fungi for enhanced biofuel production.</title>
        <authorList>
            <person name="Wohlbach D.J."/>
            <person name="Kuo A."/>
            <person name="Sato T.K."/>
            <person name="Potts K.M."/>
            <person name="Salamov A.A."/>
            <person name="LaButti K.M."/>
            <person name="Sun H."/>
            <person name="Clum A."/>
            <person name="Pangilinan J.L."/>
            <person name="Lindquist E.A."/>
            <person name="Lucas S."/>
            <person name="Lapidus A."/>
            <person name="Jin M."/>
            <person name="Gunawan C."/>
            <person name="Balan V."/>
            <person name="Dale B.E."/>
            <person name="Jeffries T.W."/>
            <person name="Zinkel R."/>
            <person name="Barry K.W."/>
            <person name="Grigoriev I.V."/>
            <person name="Gasch A.P."/>
        </authorList>
    </citation>
    <scope>NUCLEOTIDE SEQUENCE [LARGE SCALE GENOMIC DNA]</scope>
    <source>
        <strain evidence="2">NRRL Y-27907 / 11-Y1</strain>
    </source>
</reference>
<dbReference type="eggNOG" id="ENOG502SBX9">
    <property type="taxonomic scope" value="Eukaryota"/>
</dbReference>
<dbReference type="AlphaFoldDB" id="G3AJB7"/>